<protein>
    <submittedName>
        <fullName evidence="1">Uncharacterized protein</fullName>
    </submittedName>
</protein>
<dbReference type="AlphaFoldDB" id="W9HKP7"/>
<dbReference type="HOGENOM" id="CLU_2996583_0_0_1"/>
<gene>
    <name evidence="1" type="ORF">FOYG_15711</name>
</gene>
<dbReference type="Proteomes" id="UP000030753">
    <property type="component" value="Unassembled WGS sequence"/>
</dbReference>
<proteinExistence type="predicted"/>
<sequence length="57" mass="5982">MAGFSPITVTQICGAGAWSGHFRSGDAASPLSSFIGRPEASRDLPSSTLLVKFYHVV</sequence>
<evidence type="ECO:0000313" key="2">
    <source>
        <dbReference type="Proteomes" id="UP000030753"/>
    </source>
</evidence>
<organism evidence="1 2">
    <name type="scientific">Fusarium oxysporum NRRL 32931</name>
    <dbReference type="NCBI Taxonomy" id="660029"/>
    <lineage>
        <taxon>Eukaryota</taxon>
        <taxon>Fungi</taxon>
        <taxon>Dikarya</taxon>
        <taxon>Ascomycota</taxon>
        <taxon>Pezizomycotina</taxon>
        <taxon>Sordariomycetes</taxon>
        <taxon>Hypocreomycetidae</taxon>
        <taxon>Hypocreales</taxon>
        <taxon>Nectriaceae</taxon>
        <taxon>Fusarium</taxon>
        <taxon>Fusarium oxysporum species complex</taxon>
    </lineage>
</organism>
<evidence type="ECO:0000313" key="1">
    <source>
        <dbReference type="EMBL" id="EWY81474.1"/>
    </source>
</evidence>
<reference evidence="1 2" key="1">
    <citation type="submission" date="2011-06" db="EMBL/GenBank/DDBJ databases">
        <title>The Genome Sequence of Fusarium oxysporum FOSC 3-a.</title>
        <authorList>
            <consortium name="The Broad Institute Genome Sequencing Platform"/>
            <person name="Ma L.-J."/>
            <person name="Gale L.R."/>
            <person name="Schwartz D.C."/>
            <person name="Zhou S."/>
            <person name="Corby-Kistler H."/>
            <person name="Young S.K."/>
            <person name="Zeng Q."/>
            <person name="Gargeya S."/>
            <person name="Fitzgerald M."/>
            <person name="Haas B."/>
            <person name="Abouelleil A."/>
            <person name="Alvarado L."/>
            <person name="Arachchi H.M."/>
            <person name="Berlin A."/>
            <person name="Brown A."/>
            <person name="Chapman S.B."/>
            <person name="Chen Z."/>
            <person name="Dunbar C."/>
            <person name="Freedman E."/>
            <person name="Gearin G."/>
            <person name="Gellesch M."/>
            <person name="Goldberg J."/>
            <person name="Griggs A."/>
            <person name="Gujja S."/>
            <person name="Heiman D."/>
            <person name="Howarth C."/>
            <person name="Larson L."/>
            <person name="Lui A."/>
            <person name="MacDonald P.J.P."/>
            <person name="Mehta T."/>
            <person name="Montmayeur A."/>
            <person name="Murphy C."/>
            <person name="Neiman D."/>
            <person name="Pearson M."/>
            <person name="Priest M."/>
            <person name="Roberts A."/>
            <person name="Saif S."/>
            <person name="Shea T."/>
            <person name="Shenoy N."/>
            <person name="Sisk P."/>
            <person name="Stolte C."/>
            <person name="Sykes S."/>
            <person name="Wortman J."/>
            <person name="Nusbaum C."/>
            <person name="Birren B."/>
        </authorList>
    </citation>
    <scope>NUCLEOTIDE SEQUENCE [LARGE SCALE GENOMIC DNA]</scope>
    <source>
        <strain evidence="2">FOSC 3-a</strain>
    </source>
</reference>
<dbReference type="EMBL" id="JH717849">
    <property type="protein sequence ID" value="EWY81474.1"/>
    <property type="molecule type" value="Genomic_DNA"/>
</dbReference>
<name>W9HKP7_FUSOX</name>
<accession>W9HKP7</accession>